<protein>
    <recommendedName>
        <fullName evidence="1">DUF6754 domain-containing protein</fullName>
    </recommendedName>
</protein>
<feature type="non-terminal residue" evidence="2">
    <location>
        <position position="1"/>
    </location>
</feature>
<accession>A0A7Y2E7R3</accession>
<name>A0A7Y2E7R3_UNCEI</name>
<comment type="caution">
    <text evidence="2">The sequence shown here is derived from an EMBL/GenBank/DDBJ whole genome shotgun (WGS) entry which is preliminary data.</text>
</comment>
<dbReference type="AlphaFoldDB" id="A0A7Y2E7R3"/>
<sequence>YIPGIQDLDNVQTVAGMTILYSVAKKAAEYETHLEVPTARSLVMTTARETVKEAYLSTGRPDLYSENSIYYVTDEQFGYVAYADGYIVREKPATCIYMGAFYAESLILAETGNSVGAIQIAGTAQPTQLPFFVAACDYTLIGEELFAASAYLSQDPKLLGSLRGQDAGKAFAMLAILVGSIIATINGATDGSMSEAMDWFHKIFSSSAG</sequence>
<gene>
    <name evidence="2" type="ORF">HKN21_08255</name>
</gene>
<dbReference type="Pfam" id="PF20539">
    <property type="entry name" value="DUF6754"/>
    <property type="match status" value="1"/>
</dbReference>
<evidence type="ECO:0000313" key="3">
    <source>
        <dbReference type="Proteomes" id="UP000547674"/>
    </source>
</evidence>
<reference evidence="2 3" key="1">
    <citation type="submission" date="2020-03" db="EMBL/GenBank/DDBJ databases">
        <title>Metabolic flexibility allows generalist bacteria to become dominant in a frequently disturbed ecosystem.</title>
        <authorList>
            <person name="Chen Y.-J."/>
            <person name="Leung P.M."/>
            <person name="Bay S.K."/>
            <person name="Hugenholtz P."/>
            <person name="Kessler A.J."/>
            <person name="Shelley G."/>
            <person name="Waite D.W."/>
            <person name="Cook P.L."/>
            <person name="Greening C."/>
        </authorList>
    </citation>
    <scope>NUCLEOTIDE SEQUENCE [LARGE SCALE GENOMIC DNA]</scope>
    <source>
        <strain evidence="2">SS_bin_28</strain>
    </source>
</reference>
<evidence type="ECO:0000313" key="2">
    <source>
        <dbReference type="EMBL" id="NNF06738.1"/>
    </source>
</evidence>
<proteinExistence type="predicted"/>
<dbReference type="Proteomes" id="UP000547674">
    <property type="component" value="Unassembled WGS sequence"/>
</dbReference>
<dbReference type="InterPro" id="IPR046642">
    <property type="entry name" value="DUF6754"/>
</dbReference>
<evidence type="ECO:0000259" key="1">
    <source>
        <dbReference type="Pfam" id="PF20539"/>
    </source>
</evidence>
<feature type="domain" description="DUF6754" evidence="1">
    <location>
        <begin position="1"/>
        <end position="189"/>
    </location>
</feature>
<organism evidence="2 3">
    <name type="scientific">Eiseniibacteriota bacterium</name>
    <dbReference type="NCBI Taxonomy" id="2212470"/>
    <lineage>
        <taxon>Bacteria</taxon>
        <taxon>Candidatus Eiseniibacteriota</taxon>
    </lineage>
</organism>
<dbReference type="EMBL" id="JABDJR010000324">
    <property type="protein sequence ID" value="NNF06738.1"/>
    <property type="molecule type" value="Genomic_DNA"/>
</dbReference>